<evidence type="ECO:0008006" key="2">
    <source>
        <dbReference type="Google" id="ProtNLM"/>
    </source>
</evidence>
<dbReference type="PANTHER" id="PTHR48007:SF4">
    <property type="entry name" value="LEUCINE-RICH REPEAT RECEPTOR-LIKE PROTEIN KINASE PXC1"/>
    <property type="match status" value="1"/>
</dbReference>
<dbReference type="InterPro" id="IPR046959">
    <property type="entry name" value="PRK1-6/SRF4-like"/>
</dbReference>
<dbReference type="PANTHER" id="PTHR48007">
    <property type="entry name" value="LEUCINE-RICH REPEAT RECEPTOR-LIKE PROTEIN KINASE PXC1"/>
    <property type="match status" value="1"/>
</dbReference>
<protein>
    <recommendedName>
        <fullName evidence="2">Leucine-rich repeat protein</fullName>
    </recommendedName>
</protein>
<proteinExistence type="predicted"/>
<sequence length="271" mass="29961">MCFLLHYCADDTPLARVNIESFDQQTRFELIVADMVGKTAFYQTGTDDFRPLSDWNGITLDSDGNVSSVKWNPFGKLPSGRLTLNPAQLANLNHIPKAGSIEIQWLPSSVTTCTIHYLHLSGTVDTSGLPRGLTSLEIRDNRFHGPFDITGLPQAIEHVSIAENSFDGSLLLSALPSRIERFNATSNRFNGSLGLTTLPDTLTELYLPDNAFEGTINLENIPPSLCALTLMQNNLRQKNLVVGMKKKNMLLFNVDWENFESVVDVDGVDMG</sequence>
<name>A0A7S4NWC0_9EUKA</name>
<gene>
    <name evidence="1" type="ORF">NAES01612_LOCUS14001</name>
</gene>
<dbReference type="InterPro" id="IPR032675">
    <property type="entry name" value="LRR_dom_sf"/>
</dbReference>
<dbReference type="AlphaFoldDB" id="A0A7S4NWC0"/>
<evidence type="ECO:0000313" key="1">
    <source>
        <dbReference type="EMBL" id="CAE2311321.1"/>
    </source>
</evidence>
<dbReference type="SUPFAM" id="SSF52058">
    <property type="entry name" value="L domain-like"/>
    <property type="match status" value="1"/>
</dbReference>
<organism evidence="1">
    <name type="scientific">Paramoeba aestuarina</name>
    <dbReference type="NCBI Taxonomy" id="180227"/>
    <lineage>
        <taxon>Eukaryota</taxon>
        <taxon>Amoebozoa</taxon>
        <taxon>Discosea</taxon>
        <taxon>Flabellinia</taxon>
        <taxon>Dactylopodida</taxon>
        <taxon>Paramoebidae</taxon>
        <taxon>Paramoeba</taxon>
    </lineage>
</organism>
<reference evidence="1" key="1">
    <citation type="submission" date="2021-01" db="EMBL/GenBank/DDBJ databases">
        <authorList>
            <person name="Corre E."/>
            <person name="Pelletier E."/>
            <person name="Niang G."/>
            <person name="Scheremetjew M."/>
            <person name="Finn R."/>
            <person name="Kale V."/>
            <person name="Holt S."/>
            <person name="Cochrane G."/>
            <person name="Meng A."/>
            <person name="Brown T."/>
            <person name="Cohen L."/>
        </authorList>
    </citation>
    <scope>NUCLEOTIDE SEQUENCE</scope>
    <source>
        <strain evidence="1">SoJaBio B1-5/56/2</strain>
    </source>
</reference>
<dbReference type="EMBL" id="HBKR01021546">
    <property type="protein sequence ID" value="CAE2311321.1"/>
    <property type="molecule type" value="Transcribed_RNA"/>
</dbReference>
<dbReference type="Gene3D" id="3.80.10.10">
    <property type="entry name" value="Ribonuclease Inhibitor"/>
    <property type="match status" value="1"/>
</dbReference>
<accession>A0A7S4NWC0</accession>